<organism evidence="2 3">
    <name type="scientific">Dyadobacter psychrotolerans</name>
    <dbReference type="NCBI Taxonomy" id="2541721"/>
    <lineage>
        <taxon>Bacteria</taxon>
        <taxon>Pseudomonadati</taxon>
        <taxon>Bacteroidota</taxon>
        <taxon>Cytophagia</taxon>
        <taxon>Cytophagales</taxon>
        <taxon>Spirosomataceae</taxon>
        <taxon>Dyadobacter</taxon>
    </lineage>
</organism>
<evidence type="ECO:0000313" key="3">
    <source>
        <dbReference type="Proteomes" id="UP000294850"/>
    </source>
</evidence>
<proteinExistence type="predicted"/>
<dbReference type="Pfam" id="PF14307">
    <property type="entry name" value="Glyco_tran_WbsX"/>
    <property type="match status" value="2"/>
</dbReference>
<evidence type="ECO:0000256" key="1">
    <source>
        <dbReference type="SAM" id="SignalP"/>
    </source>
</evidence>
<dbReference type="PANTHER" id="PTHR41244">
    <property type="entry name" value="RHAMNAN SYNTHESIS F"/>
    <property type="match status" value="1"/>
</dbReference>
<dbReference type="Gene3D" id="3.20.20.80">
    <property type="entry name" value="Glycosidases"/>
    <property type="match status" value="1"/>
</dbReference>
<dbReference type="PROSITE" id="PS51257">
    <property type="entry name" value="PROKAR_LIPOPROTEIN"/>
    <property type="match status" value="1"/>
</dbReference>
<evidence type="ECO:0000313" key="2">
    <source>
        <dbReference type="EMBL" id="TDE12130.1"/>
    </source>
</evidence>
<dbReference type="PANTHER" id="PTHR41244:SF1">
    <property type="entry name" value="GLYCOSYLTRANSFERASE"/>
    <property type="match status" value="1"/>
</dbReference>
<keyword evidence="3" id="KW-1185">Reference proteome</keyword>
<accession>A0A4R5DJG6</accession>
<evidence type="ECO:0008006" key="4">
    <source>
        <dbReference type="Google" id="ProtNLM"/>
    </source>
</evidence>
<dbReference type="EMBL" id="SMFL01000010">
    <property type="protein sequence ID" value="TDE12130.1"/>
    <property type="molecule type" value="Genomic_DNA"/>
</dbReference>
<gene>
    <name evidence="2" type="ORF">E0F88_24100</name>
</gene>
<dbReference type="InterPro" id="IPR032719">
    <property type="entry name" value="WbsX"/>
</dbReference>
<feature type="chain" id="PRO_5020374241" description="Glycosyltransferase WbsX" evidence="1">
    <location>
        <begin position="23"/>
        <end position="373"/>
    </location>
</feature>
<reference evidence="2 3" key="1">
    <citation type="submission" date="2019-03" db="EMBL/GenBank/DDBJ databases">
        <title>Dyadobacter AR-3-6 sp. nov., isolated from arctic soil.</title>
        <authorList>
            <person name="Chaudhary D.K."/>
        </authorList>
    </citation>
    <scope>NUCLEOTIDE SEQUENCE [LARGE SCALE GENOMIC DNA]</scope>
    <source>
        <strain evidence="2 3">AR-3-6</strain>
    </source>
</reference>
<name>A0A4R5DJG6_9BACT</name>
<dbReference type="OrthoDB" id="9816424at2"/>
<dbReference type="RefSeq" id="WP_131960840.1">
    <property type="nucleotide sequence ID" value="NZ_SMFL01000010.1"/>
</dbReference>
<dbReference type="Proteomes" id="UP000294850">
    <property type="component" value="Unassembled WGS sequence"/>
</dbReference>
<keyword evidence="1" id="KW-0732">Signal</keyword>
<comment type="caution">
    <text evidence="2">The sequence shown here is derived from an EMBL/GenBank/DDBJ whole genome shotgun (WGS) entry which is preliminary data.</text>
</comment>
<feature type="signal peptide" evidence="1">
    <location>
        <begin position="1"/>
        <end position="22"/>
    </location>
</feature>
<protein>
    <recommendedName>
        <fullName evidence="4">Glycosyltransferase WbsX</fullName>
    </recommendedName>
</protein>
<dbReference type="AlphaFoldDB" id="A0A4R5DJG6"/>
<sequence length="373" mass="42338">MRIDLKKAIILFTLLFFTACLSNISAQQNKKPVKVGAYYYDGWGGKNAKADNPNEPWAKNAPRQVTKRMLDEFADREPVWGWRSDSQEIMERQIDLAADNGVEFFLFCWYWRDSKGPINLEEIAKLPGHESMNRYLKAKNKNRIKFGLLIANHQGAEITGTENWEKATEHWMQYFNDPQYIKVDSKPMVVIFNAKGIENADISAMKQTAQKQGLKNGLTIAGCGNTEGKNFDISTHYNVVPGYSAGPEEHPYSELANAQRERWKGTAEKPYIPTVIAGWDKRPWEDASGKATSGGAKQGWFYTGKTPEQFKTFLSDAVTWMDKNPEQTIKERMVLIYAWNELGEGGYLVPTKGDPKASYLKVVKNVVSNQNKK</sequence>